<dbReference type="EMBL" id="QPJD01000003">
    <property type="protein sequence ID" value="RCW50272.1"/>
    <property type="molecule type" value="Genomic_DNA"/>
</dbReference>
<evidence type="ECO:0000313" key="1">
    <source>
        <dbReference type="EMBL" id="RCW50272.1"/>
    </source>
</evidence>
<evidence type="ECO:0008006" key="3">
    <source>
        <dbReference type="Google" id="ProtNLM"/>
    </source>
</evidence>
<dbReference type="PANTHER" id="PTHR34047:SF8">
    <property type="entry name" value="PROTEIN YKFC"/>
    <property type="match status" value="1"/>
</dbReference>
<dbReference type="InterPro" id="IPR051083">
    <property type="entry name" value="GrpII_Intron_Splice-Mob/Def"/>
</dbReference>
<dbReference type="AlphaFoldDB" id="A0A368W6D2"/>
<dbReference type="Proteomes" id="UP000252415">
    <property type="component" value="Unassembled WGS sequence"/>
</dbReference>
<accession>A0A368W6D2</accession>
<dbReference type="PANTHER" id="PTHR34047">
    <property type="entry name" value="NUCLEAR INTRON MATURASE 1, MITOCHONDRIAL-RELATED"/>
    <property type="match status" value="1"/>
</dbReference>
<dbReference type="SUPFAM" id="SSF56672">
    <property type="entry name" value="DNA/RNA polymerases"/>
    <property type="match status" value="1"/>
</dbReference>
<proteinExistence type="predicted"/>
<comment type="caution">
    <text evidence="1">The sequence shown here is derived from an EMBL/GenBank/DDBJ whole genome shotgun (WGS) entry which is preliminary data.</text>
</comment>
<reference evidence="1 2" key="1">
    <citation type="submission" date="2018-07" db="EMBL/GenBank/DDBJ databases">
        <title>Genomic Encyclopedia of Type Strains, Phase III (KMG-III): the genomes of soil and plant-associated and newly described type strains.</title>
        <authorList>
            <person name="Whitman W."/>
        </authorList>
    </citation>
    <scope>NUCLEOTIDE SEQUENCE [LARGE SCALE GENOMIC DNA]</scope>
    <source>
        <strain evidence="1 2">CECT 7506</strain>
    </source>
</reference>
<gene>
    <name evidence="1" type="ORF">DFP97_103291</name>
</gene>
<dbReference type="InterPro" id="IPR043502">
    <property type="entry name" value="DNA/RNA_pol_sf"/>
</dbReference>
<protein>
    <recommendedName>
        <fullName evidence="3">Group II intron reverse transcriptase/maturase</fullName>
    </recommendedName>
</protein>
<sequence>MNAQGLTTPKENVQQLQEKLGRAAKENKKRRFHALYDKVYRRDILWEAWRRVRANRGAAGVDEQTLADIEKQGEFQFIEECHQLLKEGDYHPSPVRRKYIPKKDGKQRPLGIPTIRDRVVQMAACH</sequence>
<name>A0A368W6D2_9BACL</name>
<organism evidence="1 2">
    <name type="scientific">Paenibacillus prosopidis</name>
    <dbReference type="NCBI Taxonomy" id="630520"/>
    <lineage>
        <taxon>Bacteria</taxon>
        <taxon>Bacillati</taxon>
        <taxon>Bacillota</taxon>
        <taxon>Bacilli</taxon>
        <taxon>Bacillales</taxon>
        <taxon>Paenibacillaceae</taxon>
        <taxon>Paenibacillus</taxon>
    </lineage>
</organism>
<dbReference type="RefSeq" id="WP_245975934.1">
    <property type="nucleotide sequence ID" value="NZ_QPJD01000003.1"/>
</dbReference>
<evidence type="ECO:0000313" key="2">
    <source>
        <dbReference type="Proteomes" id="UP000252415"/>
    </source>
</evidence>
<keyword evidence="2" id="KW-1185">Reference proteome</keyword>